<name>A0A4P7NI76_PYROR</name>
<dbReference type="PANTHER" id="PTHR46844:SF1">
    <property type="entry name" value="SLR5058 PROTEIN"/>
    <property type="match status" value="1"/>
</dbReference>
<gene>
    <name evidence="3" type="ORF">PoMZ_08667</name>
</gene>
<dbReference type="AlphaFoldDB" id="A0A4P7NI76"/>
<evidence type="ECO:0000313" key="4">
    <source>
        <dbReference type="Proteomes" id="UP000294847"/>
    </source>
</evidence>
<dbReference type="InterPro" id="IPR027417">
    <property type="entry name" value="P-loop_NTPase"/>
</dbReference>
<feature type="domain" description="NACHT" evidence="2">
    <location>
        <begin position="86"/>
        <end position="182"/>
    </location>
</feature>
<sequence>MFSGNLFSSERPGRGLGRFDKKPKENRGLGRFNKKLEENIPPQTSPFSIFVILKTEIPDKNIQVQLPTLFNPRKGRENHPIRPKRILIRKQAGIGKTTLYKKIVHNFIFCYIWKNLFDRILWVPLRVLKGKPNYTLKYLFLQQFFAEISDCKDFAKQLEKIVEKEKERTLFVLDGLNKISKGLISGNERYRYFKSLLN</sequence>
<dbReference type="SUPFAM" id="SSF52540">
    <property type="entry name" value="P-loop containing nucleoside triphosphate hydrolases"/>
    <property type="match status" value="1"/>
</dbReference>
<feature type="region of interest" description="Disordered" evidence="1">
    <location>
        <begin position="1"/>
        <end position="28"/>
    </location>
</feature>
<accession>A0A4P7NI76</accession>
<dbReference type="PANTHER" id="PTHR46844">
    <property type="entry name" value="SLR5058 PROTEIN"/>
    <property type="match status" value="1"/>
</dbReference>
<dbReference type="Proteomes" id="UP000294847">
    <property type="component" value="Chromosome 4"/>
</dbReference>
<evidence type="ECO:0000259" key="2">
    <source>
        <dbReference type="Pfam" id="PF05729"/>
    </source>
</evidence>
<protein>
    <recommendedName>
        <fullName evidence="2">NACHT domain-containing protein</fullName>
    </recommendedName>
</protein>
<evidence type="ECO:0000256" key="1">
    <source>
        <dbReference type="SAM" id="MobiDB-lite"/>
    </source>
</evidence>
<dbReference type="EMBL" id="CP034207">
    <property type="protein sequence ID" value="QBZ61711.1"/>
    <property type="molecule type" value="Genomic_DNA"/>
</dbReference>
<dbReference type="Gene3D" id="3.40.50.300">
    <property type="entry name" value="P-loop containing nucleotide triphosphate hydrolases"/>
    <property type="match status" value="1"/>
</dbReference>
<reference evidence="3 4" key="1">
    <citation type="journal article" date="2019" name="Mol. Biol. Evol.">
        <title>Blast fungal genomes show frequent chromosomal changes, gene gains and losses, and effector gene turnover.</title>
        <authorList>
            <person name="Gomez Luciano L.B."/>
            <person name="Jason Tsai I."/>
            <person name="Chuma I."/>
            <person name="Tosa Y."/>
            <person name="Chen Y.H."/>
            <person name="Li J.Y."/>
            <person name="Li M.Y."/>
            <person name="Jade Lu M.Y."/>
            <person name="Nakayashiki H."/>
            <person name="Li W.H."/>
        </authorList>
    </citation>
    <scope>NUCLEOTIDE SEQUENCE [LARGE SCALE GENOMIC DNA]</scope>
    <source>
        <strain evidence="3">MZ5-1-6</strain>
    </source>
</reference>
<dbReference type="InterPro" id="IPR007111">
    <property type="entry name" value="NACHT_NTPase"/>
</dbReference>
<feature type="compositionally biased region" description="Basic and acidic residues" evidence="1">
    <location>
        <begin position="11"/>
        <end position="28"/>
    </location>
</feature>
<dbReference type="Pfam" id="PF05729">
    <property type="entry name" value="NACHT"/>
    <property type="match status" value="1"/>
</dbReference>
<proteinExistence type="predicted"/>
<organism evidence="3 4">
    <name type="scientific">Pyricularia oryzae</name>
    <name type="common">Rice blast fungus</name>
    <name type="synonym">Magnaporthe oryzae</name>
    <dbReference type="NCBI Taxonomy" id="318829"/>
    <lineage>
        <taxon>Eukaryota</taxon>
        <taxon>Fungi</taxon>
        <taxon>Dikarya</taxon>
        <taxon>Ascomycota</taxon>
        <taxon>Pezizomycotina</taxon>
        <taxon>Sordariomycetes</taxon>
        <taxon>Sordariomycetidae</taxon>
        <taxon>Magnaporthales</taxon>
        <taxon>Pyriculariaceae</taxon>
        <taxon>Pyricularia</taxon>
    </lineage>
</organism>
<evidence type="ECO:0000313" key="3">
    <source>
        <dbReference type="EMBL" id="QBZ61711.1"/>
    </source>
</evidence>